<dbReference type="InterPro" id="IPR010130">
    <property type="entry name" value="T1SS_OMP_TolC"/>
</dbReference>
<feature type="chain" id="PRO_5019567408" evidence="8">
    <location>
        <begin position="39"/>
        <end position="455"/>
    </location>
</feature>
<keyword evidence="5" id="KW-0812">Transmembrane</keyword>
<dbReference type="GO" id="GO:0015288">
    <property type="term" value="F:porin activity"/>
    <property type="evidence" value="ECO:0007669"/>
    <property type="project" value="TreeGrafter"/>
</dbReference>
<keyword evidence="10" id="KW-1185">Reference proteome</keyword>
<dbReference type="GO" id="GO:0015562">
    <property type="term" value="F:efflux transmembrane transporter activity"/>
    <property type="evidence" value="ECO:0007669"/>
    <property type="project" value="InterPro"/>
</dbReference>
<evidence type="ECO:0000256" key="1">
    <source>
        <dbReference type="ARBA" id="ARBA00004442"/>
    </source>
</evidence>
<protein>
    <submittedName>
        <fullName evidence="9">Channel protein TolC</fullName>
    </submittedName>
</protein>
<gene>
    <name evidence="9" type="ORF">EOE66_18130</name>
</gene>
<proteinExistence type="inferred from homology"/>
<dbReference type="InterPro" id="IPR003423">
    <property type="entry name" value="OMP_efflux"/>
</dbReference>
<dbReference type="PANTHER" id="PTHR30026:SF20">
    <property type="entry name" value="OUTER MEMBRANE PROTEIN TOLC"/>
    <property type="match status" value="1"/>
</dbReference>
<evidence type="ECO:0000256" key="2">
    <source>
        <dbReference type="ARBA" id="ARBA00007613"/>
    </source>
</evidence>
<comment type="subcellular location">
    <subcellularLocation>
        <location evidence="1">Cell outer membrane</location>
    </subcellularLocation>
</comment>
<keyword evidence="4" id="KW-1134">Transmembrane beta strand</keyword>
<dbReference type="Proteomes" id="UP000285575">
    <property type="component" value="Unassembled WGS sequence"/>
</dbReference>
<organism evidence="9 10">
    <name type="scientific">Rubrivivax rivuli</name>
    <dbReference type="NCBI Taxonomy" id="1862385"/>
    <lineage>
        <taxon>Bacteria</taxon>
        <taxon>Pseudomonadati</taxon>
        <taxon>Pseudomonadota</taxon>
        <taxon>Betaproteobacteria</taxon>
        <taxon>Burkholderiales</taxon>
        <taxon>Sphaerotilaceae</taxon>
        <taxon>Rubrivivax</taxon>
    </lineage>
</organism>
<dbReference type="SUPFAM" id="SSF56954">
    <property type="entry name" value="Outer membrane efflux proteins (OEP)"/>
    <property type="match status" value="1"/>
</dbReference>
<keyword evidence="3" id="KW-0813">Transport</keyword>
<dbReference type="Pfam" id="PF02321">
    <property type="entry name" value="OEP"/>
    <property type="match status" value="2"/>
</dbReference>
<reference evidence="9 10" key="1">
    <citation type="submission" date="2019-01" db="EMBL/GenBank/DDBJ databases">
        <authorList>
            <person name="Chen W.-M."/>
        </authorList>
    </citation>
    <scope>NUCLEOTIDE SEQUENCE [LARGE SCALE GENOMIC DNA]</scope>
    <source>
        <strain evidence="9 10">KYPY4</strain>
    </source>
</reference>
<keyword evidence="8" id="KW-0732">Signal</keyword>
<evidence type="ECO:0000256" key="8">
    <source>
        <dbReference type="SAM" id="SignalP"/>
    </source>
</evidence>
<evidence type="ECO:0000313" key="9">
    <source>
        <dbReference type="EMBL" id="RVU44580.1"/>
    </source>
</evidence>
<dbReference type="GO" id="GO:1990281">
    <property type="term" value="C:efflux pump complex"/>
    <property type="evidence" value="ECO:0007669"/>
    <property type="project" value="TreeGrafter"/>
</dbReference>
<evidence type="ECO:0000256" key="7">
    <source>
        <dbReference type="ARBA" id="ARBA00023237"/>
    </source>
</evidence>
<sequence>MRPTPSRRAPGRLTARSKAGFTRLAAAFTLALPALASAQSLQELYDAARAFDATYLAAKASVASVEFRAAQADALARPAVNATAGATARQDDPANGGRVGTNTLSAAVNGRYPLFNRANGLTIEQARKSLLVAQADLETAEQDLIIRVAQAYFDVLGAQDTLATTRANKTAITEVLASAKRNFEVGTATITDTREAQARFDLATAQEIAAENDLRIKRLALDTLVGRTGVAPKPLLAPVVLPNPVPANAEEWVTLADQGHPSVRRARIGLEVAQLETGKARAGELPTVDAVASIGTADSRGSAPNLSRSAGTASNASVGVQMTWPLYTGGATQNRIKETLSLEEKSRNDLEAARRGVAQGTRSAYFGVQSGLSQVKALEAAESSSKLALEATQLGYKVGVRVNLDVLNAQTQLFQTQRDLAKARYDVLVGSLRLRQASGQLAPTDVDAINRLLAK</sequence>
<dbReference type="NCBIfam" id="TIGR01844">
    <property type="entry name" value="type_I_sec_TolC"/>
    <property type="match status" value="1"/>
</dbReference>
<evidence type="ECO:0000256" key="5">
    <source>
        <dbReference type="ARBA" id="ARBA00022692"/>
    </source>
</evidence>
<accession>A0A437RCV3</accession>
<dbReference type="Gene3D" id="1.20.1600.10">
    <property type="entry name" value="Outer membrane efflux proteins (OEP)"/>
    <property type="match status" value="1"/>
</dbReference>
<feature type="signal peptide" evidence="8">
    <location>
        <begin position="1"/>
        <end position="38"/>
    </location>
</feature>
<dbReference type="AlphaFoldDB" id="A0A437RCV3"/>
<dbReference type="InterPro" id="IPR051906">
    <property type="entry name" value="TolC-like"/>
</dbReference>
<dbReference type="EMBL" id="SACR01000005">
    <property type="protein sequence ID" value="RVU44580.1"/>
    <property type="molecule type" value="Genomic_DNA"/>
</dbReference>
<evidence type="ECO:0000256" key="6">
    <source>
        <dbReference type="ARBA" id="ARBA00023136"/>
    </source>
</evidence>
<comment type="caution">
    <text evidence="9">The sequence shown here is derived from an EMBL/GenBank/DDBJ whole genome shotgun (WGS) entry which is preliminary data.</text>
</comment>
<keyword evidence="7" id="KW-0998">Cell outer membrane</keyword>
<dbReference type="GO" id="GO:0009279">
    <property type="term" value="C:cell outer membrane"/>
    <property type="evidence" value="ECO:0007669"/>
    <property type="project" value="UniProtKB-SubCell"/>
</dbReference>
<keyword evidence="6" id="KW-0472">Membrane</keyword>
<name>A0A437RCV3_9BURK</name>
<evidence type="ECO:0000256" key="3">
    <source>
        <dbReference type="ARBA" id="ARBA00022448"/>
    </source>
</evidence>
<evidence type="ECO:0000313" key="10">
    <source>
        <dbReference type="Proteomes" id="UP000285575"/>
    </source>
</evidence>
<dbReference type="PANTHER" id="PTHR30026">
    <property type="entry name" value="OUTER MEMBRANE PROTEIN TOLC"/>
    <property type="match status" value="1"/>
</dbReference>
<comment type="similarity">
    <text evidence="2">Belongs to the outer membrane factor (OMF) (TC 1.B.17) family.</text>
</comment>
<evidence type="ECO:0000256" key="4">
    <source>
        <dbReference type="ARBA" id="ARBA00022452"/>
    </source>
</evidence>
<dbReference type="OrthoDB" id="9813458at2"/>
<dbReference type="RefSeq" id="WP_128230125.1">
    <property type="nucleotide sequence ID" value="NZ_SACR01000005.1"/>
</dbReference>